<evidence type="ECO:0000259" key="3">
    <source>
        <dbReference type="Pfam" id="PF16754"/>
    </source>
</evidence>
<keyword evidence="5" id="KW-1185">Reference proteome</keyword>
<dbReference type="Proteomes" id="UP000317199">
    <property type="component" value="Chromosome"/>
</dbReference>
<dbReference type="CDD" id="cd16902">
    <property type="entry name" value="pesticin_lyz"/>
    <property type="match status" value="1"/>
</dbReference>
<dbReference type="KEGG" id="lyj:FKV23_16900"/>
<evidence type="ECO:0000313" key="4">
    <source>
        <dbReference type="EMBL" id="QDH71586.1"/>
    </source>
</evidence>
<protein>
    <recommendedName>
        <fullName evidence="3">Pesticin C-terminal domain-containing protein</fullName>
    </recommendedName>
</protein>
<dbReference type="OrthoDB" id="8808411at2"/>
<organism evidence="4 5">
    <name type="scientific">Marilutibacter alkalisoli</name>
    <dbReference type="NCBI Taxonomy" id="2591633"/>
    <lineage>
        <taxon>Bacteria</taxon>
        <taxon>Pseudomonadati</taxon>
        <taxon>Pseudomonadota</taxon>
        <taxon>Gammaproteobacteria</taxon>
        <taxon>Lysobacterales</taxon>
        <taxon>Lysobacteraceae</taxon>
        <taxon>Marilutibacter</taxon>
    </lineage>
</organism>
<dbReference type="InterPro" id="IPR023347">
    <property type="entry name" value="Lysozyme_dom_sf"/>
</dbReference>
<evidence type="ECO:0000256" key="1">
    <source>
        <dbReference type="ARBA" id="ARBA00022529"/>
    </source>
</evidence>
<dbReference type="Pfam" id="PF16754">
    <property type="entry name" value="Pesticin"/>
    <property type="match status" value="1"/>
</dbReference>
<evidence type="ECO:0000256" key="2">
    <source>
        <dbReference type="ARBA" id="ARBA00022638"/>
    </source>
</evidence>
<keyword evidence="2" id="KW-0081">Bacteriolytic enzyme</keyword>
<sequence>MAPVIAVRRMSMMKDLQSIGVSRPVSGSRQGTIHSSKGWNNWITGLALVVLFVLSPPSAWAEPCPDPGMCFFNQNAKDAWANDLDCDFGDDGEGPAGDDCTETWRLDDAFLEQSEGALILEGYIPMQGGEVLGQSGVTISTGVDLGQQSASGTRNIINNYINEHGNNENVDVDAFMAKLNPYFGLKKGAAVAALEETPLTVTQAEAELLAEAFKHHFLNQIAAQFNARNELGMTFQRLPTEAQTVIMDFAYQYGLSDTQGSVRQTFWGHVYRGEWMQLAEWLNSNPDPYTSRRRREGNLLQDAIDNHRIPNVGDPCPGG</sequence>
<dbReference type="GO" id="GO:0031640">
    <property type="term" value="P:killing of cells of another organism"/>
    <property type="evidence" value="ECO:0007669"/>
    <property type="project" value="UniProtKB-KW"/>
</dbReference>
<dbReference type="Gene3D" id="1.10.530.40">
    <property type="match status" value="1"/>
</dbReference>
<dbReference type="SUPFAM" id="SSF53955">
    <property type="entry name" value="Lysozyme-like"/>
    <property type="match status" value="1"/>
</dbReference>
<name>A0A514BW21_9GAMM</name>
<dbReference type="GO" id="GO:0003796">
    <property type="term" value="F:lysozyme activity"/>
    <property type="evidence" value="ECO:0007669"/>
    <property type="project" value="InterPro"/>
</dbReference>
<dbReference type="EMBL" id="CP041242">
    <property type="protein sequence ID" value="QDH71586.1"/>
    <property type="molecule type" value="Genomic_DNA"/>
</dbReference>
<reference evidence="4 5" key="1">
    <citation type="submission" date="2019-06" db="EMBL/GenBank/DDBJ databases">
        <title>Lysobacter alkalisoli sp. nov. isolated from saline-alkali soil.</title>
        <authorList>
            <person name="Sun J.-Q."/>
            <person name="Xu L."/>
        </authorList>
    </citation>
    <scope>NUCLEOTIDE SEQUENCE [LARGE SCALE GENOMIC DNA]</scope>
    <source>
        <strain evidence="4 5">SJ-36</strain>
    </source>
</reference>
<evidence type="ECO:0000313" key="5">
    <source>
        <dbReference type="Proteomes" id="UP000317199"/>
    </source>
</evidence>
<proteinExistence type="predicted"/>
<gene>
    <name evidence="4" type="ORF">FKV23_16900</name>
</gene>
<dbReference type="InterPro" id="IPR023346">
    <property type="entry name" value="Lysozyme-like_dom_sf"/>
</dbReference>
<dbReference type="InterPro" id="IPR031922">
    <property type="entry name" value="Pesticin_C"/>
</dbReference>
<keyword evidence="1" id="KW-0929">Antimicrobial</keyword>
<feature type="domain" description="Pesticin C-terminal" evidence="3">
    <location>
        <begin position="106"/>
        <end position="275"/>
    </location>
</feature>
<dbReference type="GO" id="GO:0042742">
    <property type="term" value="P:defense response to bacterium"/>
    <property type="evidence" value="ECO:0007669"/>
    <property type="project" value="UniProtKB-KW"/>
</dbReference>
<accession>A0A514BW21</accession>
<dbReference type="AlphaFoldDB" id="A0A514BW21"/>